<organism evidence="1 2">
    <name type="scientific">Oceanibaculum indicum P24</name>
    <dbReference type="NCBI Taxonomy" id="1207063"/>
    <lineage>
        <taxon>Bacteria</taxon>
        <taxon>Pseudomonadati</taxon>
        <taxon>Pseudomonadota</taxon>
        <taxon>Alphaproteobacteria</taxon>
        <taxon>Rhodospirillales</taxon>
        <taxon>Oceanibaculaceae</taxon>
        <taxon>Oceanibaculum</taxon>
    </lineage>
</organism>
<reference evidence="1 2" key="1">
    <citation type="journal article" date="2012" name="J. Bacteriol.">
        <title>Genome Sequence of Oceanibaculum indicum Type Strain P24.</title>
        <authorList>
            <person name="Lai Q."/>
            <person name="Shao Z."/>
        </authorList>
    </citation>
    <scope>NUCLEOTIDE SEQUENCE [LARGE SCALE GENOMIC DNA]</scope>
    <source>
        <strain evidence="1 2">P24</strain>
    </source>
</reference>
<dbReference type="GO" id="GO:0042262">
    <property type="term" value="P:DNA protection"/>
    <property type="evidence" value="ECO:0007669"/>
    <property type="project" value="InterPro"/>
</dbReference>
<proteinExistence type="predicted"/>
<dbReference type="eggNOG" id="ENOG5032RTI">
    <property type="taxonomic scope" value="Bacteria"/>
</dbReference>
<evidence type="ECO:0000313" key="2">
    <source>
        <dbReference type="Proteomes" id="UP000006746"/>
    </source>
</evidence>
<dbReference type="STRING" id="1207063.P24_02831"/>
<dbReference type="RefSeq" id="WP_008943183.1">
    <property type="nucleotide sequence ID" value="NZ_AMRL01000002.1"/>
</dbReference>
<dbReference type="GO" id="GO:0003690">
    <property type="term" value="F:double-stranded DNA binding"/>
    <property type="evidence" value="ECO:0007669"/>
    <property type="project" value="InterPro"/>
</dbReference>
<keyword evidence="2" id="KW-1185">Reference proteome</keyword>
<dbReference type="Proteomes" id="UP000006746">
    <property type="component" value="Unassembled WGS sequence"/>
</dbReference>
<name>K2KLX6_9PROT</name>
<comment type="caution">
    <text evidence="1">The sequence shown here is derived from an EMBL/GenBank/DDBJ whole genome shotgun (WGS) entry which is preliminary data.</text>
</comment>
<sequence length="179" mass="19175">MQLSDIEARAARLAKTRAKLAEVVGDLDADIAKARRRRMPIIKKLVAEAEAERSAIQLLVEDNKHLFVRPRTVVMHGIKIGLAKGKGKIEIPDAAQVIKLIRKQLPEQADLLIKTTEEPVKGAIAGLTVAELKKIGVTVIEAGDQVVIKPTDGEVEKLVDALLKSAAETGETAPAGEAA</sequence>
<dbReference type="Pfam" id="PF07352">
    <property type="entry name" value="Phage_Mu_Gam"/>
    <property type="match status" value="1"/>
</dbReference>
<dbReference type="AlphaFoldDB" id="K2KLX6"/>
<dbReference type="SUPFAM" id="SSF161266">
    <property type="entry name" value="Gam-like"/>
    <property type="match status" value="1"/>
</dbReference>
<protein>
    <submittedName>
        <fullName evidence="1">Uncharacterized protein</fullName>
    </submittedName>
</protein>
<gene>
    <name evidence="1" type="ORF">P24_02831</name>
</gene>
<accession>K2KLX6</accession>
<dbReference type="InterPro" id="IPR009951">
    <property type="entry name" value="Host-nuc_inhib_Gam"/>
</dbReference>
<evidence type="ECO:0000313" key="1">
    <source>
        <dbReference type="EMBL" id="EKE78460.1"/>
    </source>
</evidence>
<dbReference type="EMBL" id="AMRL01000002">
    <property type="protein sequence ID" value="EKE78460.1"/>
    <property type="molecule type" value="Genomic_DNA"/>
</dbReference>